<dbReference type="PANTHER" id="PTHR23099">
    <property type="entry name" value="TRANSCRIPTIONAL REGULATOR"/>
    <property type="match status" value="1"/>
</dbReference>
<dbReference type="PANTHER" id="PTHR23099:SF0">
    <property type="entry name" value="GERM CELL NUCLEAR ACIDIC PROTEIN"/>
    <property type="match status" value="1"/>
</dbReference>
<dbReference type="EMBL" id="CP092886">
    <property type="protein sequence ID" value="UYV84194.1"/>
    <property type="molecule type" value="Genomic_DNA"/>
</dbReference>
<dbReference type="SMART" id="SM00731">
    <property type="entry name" value="SprT"/>
    <property type="match status" value="1"/>
</dbReference>
<reference evidence="2 3" key="1">
    <citation type="submission" date="2022-03" db="EMBL/GenBank/DDBJ databases">
        <title>A chromosomal length assembly of Cordylochernes scorpioides.</title>
        <authorList>
            <person name="Zeh D."/>
            <person name="Zeh J."/>
        </authorList>
    </citation>
    <scope>NUCLEOTIDE SEQUENCE [LARGE SCALE GENOMIC DNA]</scope>
    <source>
        <strain evidence="2">IN4F17</strain>
        <tissue evidence="2">Whole Body</tissue>
    </source>
</reference>
<evidence type="ECO:0000313" key="3">
    <source>
        <dbReference type="Proteomes" id="UP001235939"/>
    </source>
</evidence>
<keyword evidence="3" id="KW-1185">Reference proteome</keyword>
<dbReference type="Pfam" id="PF10263">
    <property type="entry name" value="SprT-like"/>
    <property type="match status" value="1"/>
</dbReference>
<protein>
    <submittedName>
        <fullName evidence="2">ACRC</fullName>
    </submittedName>
</protein>
<name>A0ABY6LSF9_9ARAC</name>
<sequence length="105" mass="12207">MVLRLLLKSINHQEWIRPQCCGSDRLRDTLIHELCHAANWMLSKKQDHHGPEWKSWAMRAQRAFPELPPINSSHYYKINTKFVYKCTRCGTSSSFDAVFISSSVA</sequence>
<proteinExistence type="predicted"/>
<evidence type="ECO:0000313" key="2">
    <source>
        <dbReference type="EMBL" id="UYV84194.1"/>
    </source>
</evidence>
<gene>
    <name evidence="2" type="ORF">LAZ67_X001489</name>
</gene>
<feature type="domain" description="SprT-like" evidence="1">
    <location>
        <begin position="1"/>
        <end position="100"/>
    </location>
</feature>
<dbReference type="Proteomes" id="UP001235939">
    <property type="component" value="Chromosome X"/>
</dbReference>
<organism evidence="2 3">
    <name type="scientific">Cordylochernes scorpioides</name>
    <dbReference type="NCBI Taxonomy" id="51811"/>
    <lineage>
        <taxon>Eukaryota</taxon>
        <taxon>Metazoa</taxon>
        <taxon>Ecdysozoa</taxon>
        <taxon>Arthropoda</taxon>
        <taxon>Chelicerata</taxon>
        <taxon>Arachnida</taxon>
        <taxon>Pseudoscorpiones</taxon>
        <taxon>Cheliferoidea</taxon>
        <taxon>Chernetidae</taxon>
        <taxon>Cordylochernes</taxon>
    </lineage>
</organism>
<dbReference type="InterPro" id="IPR006640">
    <property type="entry name" value="SprT-like_domain"/>
</dbReference>
<evidence type="ECO:0000259" key="1">
    <source>
        <dbReference type="SMART" id="SM00731"/>
    </source>
</evidence>
<accession>A0ABY6LSF9</accession>